<reference evidence="2 3" key="1">
    <citation type="journal article" date="2017" name="Genome Biol. Evol.">
        <title>Phytophthora megakarya and P. palmivora, closely related causal agents of cacao black pod rot, underwent increases in genome sizes and gene numbers by different mechanisms.</title>
        <authorList>
            <person name="Ali S.S."/>
            <person name="Shao J."/>
            <person name="Lary D.J."/>
            <person name="Kronmiller B."/>
            <person name="Shen D."/>
            <person name="Strem M.D."/>
            <person name="Amoako-Attah I."/>
            <person name="Akrofi A.Y."/>
            <person name="Begoude B.A."/>
            <person name="Ten Hoopen G.M."/>
            <person name="Coulibaly K."/>
            <person name="Kebe B.I."/>
            <person name="Melnick R.L."/>
            <person name="Guiltinan M.J."/>
            <person name="Tyler B.M."/>
            <person name="Meinhardt L.W."/>
            <person name="Bailey B.A."/>
        </authorList>
    </citation>
    <scope>NUCLEOTIDE SEQUENCE [LARGE SCALE GENOMIC DNA]</scope>
    <source>
        <strain evidence="3">sbr112.9</strain>
    </source>
</reference>
<keyword evidence="3" id="KW-1185">Reference proteome</keyword>
<dbReference type="AlphaFoldDB" id="A0A2P4XPV3"/>
<evidence type="ECO:0000313" key="3">
    <source>
        <dbReference type="Proteomes" id="UP000237271"/>
    </source>
</evidence>
<evidence type="ECO:0008006" key="4">
    <source>
        <dbReference type="Google" id="ProtNLM"/>
    </source>
</evidence>
<evidence type="ECO:0000313" key="2">
    <source>
        <dbReference type="EMBL" id="POM67600.1"/>
    </source>
</evidence>
<dbReference type="OrthoDB" id="167584at2759"/>
<protein>
    <recommendedName>
        <fullName evidence="4">Retrotransposon gag domain-containing protein</fullName>
    </recommendedName>
</protein>
<feature type="region of interest" description="Disordered" evidence="1">
    <location>
        <begin position="1"/>
        <end position="46"/>
    </location>
</feature>
<feature type="compositionally biased region" description="Basic and acidic residues" evidence="1">
    <location>
        <begin position="22"/>
        <end position="46"/>
    </location>
</feature>
<dbReference type="EMBL" id="NCKW01008884">
    <property type="protein sequence ID" value="POM67600.1"/>
    <property type="molecule type" value="Genomic_DNA"/>
</dbReference>
<feature type="non-terminal residue" evidence="2">
    <location>
        <position position="500"/>
    </location>
</feature>
<evidence type="ECO:0000256" key="1">
    <source>
        <dbReference type="SAM" id="MobiDB-lite"/>
    </source>
</evidence>
<feature type="region of interest" description="Disordered" evidence="1">
    <location>
        <begin position="183"/>
        <end position="275"/>
    </location>
</feature>
<proteinExistence type="predicted"/>
<comment type="caution">
    <text evidence="2">The sequence shown here is derived from an EMBL/GenBank/DDBJ whole genome shotgun (WGS) entry which is preliminary data.</text>
</comment>
<name>A0A2P4XPV3_9STRA</name>
<feature type="compositionally biased region" description="Low complexity" evidence="1">
    <location>
        <begin position="237"/>
        <end position="259"/>
    </location>
</feature>
<gene>
    <name evidence="2" type="ORF">PHPALM_16368</name>
</gene>
<sequence length="500" mass="55988">MARLDEKVSTGHPSSQGGQLQRELDEAKREALDAERRARDAERRLHESALRTTALDLNSPSVMAAIQAAVQQAAKAERERMEAAAAQHLGQAEADAKLEAERAAWTAQAQQGLEDVERKIKALEIAREEERGVIMGKGTGDQSQSGLKNVPRTVLDQLRATLPEADFARIAGTVGPKEIKTETHASAAAAGASKTQRRTKAPRSAEKTLTRGSGKPSTRLKRKKSTHKQTRRSNDPSDSSGSSSSESEADSSSSSSSEDNVGEEVKSSLTLPSTSKAGSTMFTFRPYINSATLGMFDEKASIGDRKNWWEKFINMSAQGGWTDQVNLRKLKMKMSSPVRNWRGRLPKHVLQDWKRMSTELRRMYLKARTSEPERYFTMRQKSSESALEFFYRLNEAGVKADVRFRKSKKERGEHIKRFIKSLRDSQLKVVLRNQRFRYLEDLEFVLKQNEDVGLDGGYDSSSSQKRDFRADNATSTRFMSRSRAFVSVSEDEGGWESEGH</sequence>
<accession>A0A2P4XPV3</accession>
<dbReference type="Proteomes" id="UP000237271">
    <property type="component" value="Unassembled WGS sequence"/>
</dbReference>
<feature type="compositionally biased region" description="Basic residues" evidence="1">
    <location>
        <begin position="218"/>
        <end position="231"/>
    </location>
</feature>
<organism evidence="2 3">
    <name type="scientific">Phytophthora palmivora</name>
    <dbReference type="NCBI Taxonomy" id="4796"/>
    <lineage>
        <taxon>Eukaryota</taxon>
        <taxon>Sar</taxon>
        <taxon>Stramenopiles</taxon>
        <taxon>Oomycota</taxon>
        <taxon>Peronosporomycetes</taxon>
        <taxon>Peronosporales</taxon>
        <taxon>Peronosporaceae</taxon>
        <taxon>Phytophthora</taxon>
    </lineage>
</organism>